<dbReference type="RefSeq" id="XP_013902220.1">
    <property type="nucleotide sequence ID" value="XM_014046766.1"/>
</dbReference>
<proteinExistence type="predicted"/>
<dbReference type="InterPro" id="IPR011051">
    <property type="entry name" value="RmlC_Cupin_sf"/>
</dbReference>
<keyword evidence="4" id="KW-0028">Amino-acid biosynthesis</keyword>
<gene>
    <name evidence="11" type="ORF">MNEG_4761</name>
</gene>
<dbReference type="EC" id="1.13.11.54" evidence="10"/>
<evidence type="ECO:0000256" key="6">
    <source>
        <dbReference type="ARBA" id="ARBA00022964"/>
    </source>
</evidence>
<protein>
    <recommendedName>
        <fullName evidence="10">acireductone dioxygenase (Fe(2+)-requiring)</fullName>
        <ecNumber evidence="10">1.13.11.54</ecNumber>
    </recommendedName>
</protein>
<keyword evidence="9" id="KW-0486">Methionine biosynthesis</keyword>
<dbReference type="Proteomes" id="UP000054498">
    <property type="component" value="Unassembled WGS sequence"/>
</dbReference>
<organism evidence="11 12">
    <name type="scientific">Monoraphidium neglectum</name>
    <dbReference type="NCBI Taxonomy" id="145388"/>
    <lineage>
        <taxon>Eukaryota</taxon>
        <taxon>Viridiplantae</taxon>
        <taxon>Chlorophyta</taxon>
        <taxon>core chlorophytes</taxon>
        <taxon>Chlorophyceae</taxon>
        <taxon>CS clade</taxon>
        <taxon>Sphaeropleales</taxon>
        <taxon>Selenastraceae</taxon>
        <taxon>Monoraphidium</taxon>
    </lineage>
</organism>
<evidence type="ECO:0000256" key="9">
    <source>
        <dbReference type="ARBA" id="ARBA00023167"/>
    </source>
</evidence>
<evidence type="ECO:0000256" key="7">
    <source>
        <dbReference type="ARBA" id="ARBA00023002"/>
    </source>
</evidence>
<evidence type="ECO:0000256" key="10">
    <source>
        <dbReference type="ARBA" id="ARBA00039005"/>
    </source>
</evidence>
<dbReference type="GO" id="GO:0046872">
    <property type="term" value="F:metal ion binding"/>
    <property type="evidence" value="ECO:0007669"/>
    <property type="project" value="UniProtKB-KW"/>
</dbReference>
<name>A0A0D2ND07_9CHLO</name>
<comment type="cofactor">
    <cofactor evidence="2">
        <name>Fe(2+)</name>
        <dbReference type="ChEBI" id="CHEBI:29033"/>
    </cofactor>
</comment>
<evidence type="ECO:0000256" key="4">
    <source>
        <dbReference type="ARBA" id="ARBA00022605"/>
    </source>
</evidence>
<dbReference type="AlphaFoldDB" id="A0A0D2ND07"/>
<dbReference type="Pfam" id="PF03079">
    <property type="entry name" value="ARD"/>
    <property type="match status" value="1"/>
</dbReference>
<accession>A0A0D2ND07</accession>
<dbReference type="GO" id="GO:0010309">
    <property type="term" value="F:acireductone dioxygenase [iron(II)-requiring] activity"/>
    <property type="evidence" value="ECO:0007669"/>
    <property type="project" value="UniProtKB-EC"/>
</dbReference>
<dbReference type="Gene3D" id="2.60.120.10">
    <property type="entry name" value="Jelly Rolls"/>
    <property type="match status" value="1"/>
</dbReference>
<sequence length="64" mass="7206">MLVLPEGIYHRFTLDENDYITAMRLFVGAPVWTPFNRPQEEHPSRTKYLRDFAGDAAAPAVAAA</sequence>
<dbReference type="STRING" id="145388.A0A0D2ND07"/>
<reference evidence="11 12" key="1">
    <citation type="journal article" date="2013" name="BMC Genomics">
        <title>Reconstruction of the lipid metabolism for the microalga Monoraphidium neglectum from its genome sequence reveals characteristics suitable for biofuel production.</title>
        <authorList>
            <person name="Bogen C."/>
            <person name="Al-Dilaimi A."/>
            <person name="Albersmeier A."/>
            <person name="Wichmann J."/>
            <person name="Grundmann M."/>
            <person name="Rupp O."/>
            <person name="Lauersen K.J."/>
            <person name="Blifernez-Klassen O."/>
            <person name="Kalinowski J."/>
            <person name="Goesmann A."/>
            <person name="Mussgnug J.H."/>
            <person name="Kruse O."/>
        </authorList>
    </citation>
    <scope>NUCLEOTIDE SEQUENCE [LARGE SCALE GENOMIC DNA]</scope>
    <source>
        <strain evidence="11 12">SAG 48.87</strain>
    </source>
</reference>
<dbReference type="KEGG" id="mng:MNEG_4761"/>
<evidence type="ECO:0000256" key="5">
    <source>
        <dbReference type="ARBA" id="ARBA00022723"/>
    </source>
</evidence>
<keyword evidence="5" id="KW-0479">Metal-binding</keyword>
<keyword evidence="7 11" id="KW-0560">Oxidoreductase</keyword>
<dbReference type="InterPro" id="IPR014710">
    <property type="entry name" value="RmlC-like_jellyroll"/>
</dbReference>
<keyword evidence="3" id="KW-0533">Nickel</keyword>
<keyword evidence="8" id="KW-0408">Iron</keyword>
<dbReference type="SUPFAM" id="SSF51182">
    <property type="entry name" value="RmlC-like cupins"/>
    <property type="match status" value="1"/>
</dbReference>
<evidence type="ECO:0000256" key="3">
    <source>
        <dbReference type="ARBA" id="ARBA00022596"/>
    </source>
</evidence>
<dbReference type="GeneID" id="25737638"/>
<evidence type="ECO:0000256" key="1">
    <source>
        <dbReference type="ARBA" id="ARBA00000428"/>
    </source>
</evidence>
<evidence type="ECO:0000313" key="11">
    <source>
        <dbReference type="EMBL" id="KIZ03201.1"/>
    </source>
</evidence>
<dbReference type="InterPro" id="IPR004313">
    <property type="entry name" value="ARD"/>
</dbReference>
<keyword evidence="12" id="KW-1185">Reference proteome</keyword>
<evidence type="ECO:0000313" key="12">
    <source>
        <dbReference type="Proteomes" id="UP000054498"/>
    </source>
</evidence>
<dbReference type="EMBL" id="KK100895">
    <property type="protein sequence ID" value="KIZ03201.1"/>
    <property type="molecule type" value="Genomic_DNA"/>
</dbReference>
<evidence type="ECO:0000256" key="8">
    <source>
        <dbReference type="ARBA" id="ARBA00023004"/>
    </source>
</evidence>
<dbReference type="OrthoDB" id="1867259at2759"/>
<keyword evidence="6 11" id="KW-0223">Dioxygenase</keyword>
<dbReference type="GO" id="GO:0009086">
    <property type="term" value="P:methionine biosynthetic process"/>
    <property type="evidence" value="ECO:0007669"/>
    <property type="project" value="UniProtKB-KW"/>
</dbReference>
<dbReference type="PANTHER" id="PTHR23418">
    <property type="entry name" value="ACIREDUCTONE DIOXYGENASE"/>
    <property type="match status" value="1"/>
</dbReference>
<evidence type="ECO:0000256" key="2">
    <source>
        <dbReference type="ARBA" id="ARBA00001954"/>
    </source>
</evidence>
<dbReference type="PANTHER" id="PTHR23418:SF0">
    <property type="entry name" value="ACIREDUCTONE DIOXYGENASE"/>
    <property type="match status" value="1"/>
</dbReference>
<comment type="catalytic activity">
    <reaction evidence="1">
        <text>1,2-dihydroxy-5-(methylsulfanyl)pent-1-en-3-one + O2 = 4-methylsulfanyl-2-oxobutanoate + formate + 2 H(+)</text>
        <dbReference type="Rhea" id="RHEA:24504"/>
        <dbReference type="ChEBI" id="CHEBI:15378"/>
        <dbReference type="ChEBI" id="CHEBI:15379"/>
        <dbReference type="ChEBI" id="CHEBI:15740"/>
        <dbReference type="ChEBI" id="CHEBI:16723"/>
        <dbReference type="ChEBI" id="CHEBI:49252"/>
        <dbReference type="EC" id="1.13.11.54"/>
    </reaction>
</comment>